<keyword evidence="4" id="KW-1185">Reference proteome</keyword>
<feature type="compositionally biased region" description="Acidic residues" evidence="1">
    <location>
        <begin position="11"/>
        <end position="36"/>
    </location>
</feature>
<sequence length="856" mass="98036">MADEEERLKDEDLEESEDESSGSETDTDSEEEEDTGLTENQNRLLYLCDLHSDGGKKWMRKPALIVLIYEGIVANVFDFDYAPQSDLIENRRVWLNISQEGKSDIEFLREEELLAGLQKPTRSYKPVTCYQITKKGLGVVKKISRKDKEIVHEVTYMRGSRELLEAEWDGNDYWLQSKSGYRRKSTITDTEDVSYVSSAYVPQCLRYGGRPTLSNAHRAHESAVNTNQIRDNLDEVITLNSVSIIVAEYVPFGANQIVQLNNNVGSTERVQGGFISPDVDDNSGGTSMTDDHDLTSVDILDYTLTHHINFEAEIRFHEESGVVQVETFGVSLNAEGTCFYGMQVEAVMDRIKDNISLDHLARLLVDVQQDSSAIVDSIISEYQRELMQLIFLGDASNRNKVNLIIANEITPHLTAEEYMDKGEYENELKQVIGDTKAAYDISEHDTLIFGAYGLLVCGPNSRHHEPLLCAYLQFITIDIFVQNYFARMWILSADMETTNKVIEVSESDPTSLGRIRYRICKLARDIIQLDEILGYLLEALEIIEIPPEPPEQAGRSLYERLEISGMRSQLVRRTTDLKKNIAGSQRYLDVLRERAHVVSEGKMFELNENLETNTRNMCELQEHNSNAAHSLQILQVMFAGMLAFDFLDRITGDWTVINRDWARPLVEASATYPFWFIISMLVWVGFTWITLKIFNSLNWRSQGIITIKQRMNRRIYVEKLRELLKTKANGHEERKYDRERDIVKRTYREKEPRDWGNSAPKVVIEYDERNQYLLEVTLQYNKRVASKNLAFNATELRDKLLGEFEGLGIYDLEGEDHSADALAVDKRLAIEQRINAEEEEEEAAEEEGGGGGEKEE</sequence>
<comment type="caution">
    <text evidence="3">The sequence shown here is derived from an EMBL/GenBank/DDBJ whole genome shotgun (WGS) entry which is preliminary data.</text>
</comment>
<feature type="region of interest" description="Disordered" evidence="1">
    <location>
        <begin position="1"/>
        <end position="38"/>
    </location>
</feature>
<gene>
    <name evidence="3" type="ORF">TrCOL_g7818</name>
</gene>
<keyword evidence="2" id="KW-0472">Membrane</keyword>
<feature type="transmembrane region" description="Helical" evidence="2">
    <location>
        <begin position="672"/>
        <end position="691"/>
    </location>
</feature>
<reference evidence="4" key="1">
    <citation type="journal article" date="2023" name="Commun. Biol.">
        <title>Genome analysis of Parmales, the sister group of diatoms, reveals the evolutionary specialization of diatoms from phago-mixotrophs to photoautotrophs.</title>
        <authorList>
            <person name="Ban H."/>
            <person name="Sato S."/>
            <person name="Yoshikawa S."/>
            <person name="Yamada K."/>
            <person name="Nakamura Y."/>
            <person name="Ichinomiya M."/>
            <person name="Sato N."/>
            <person name="Blanc-Mathieu R."/>
            <person name="Endo H."/>
            <person name="Kuwata A."/>
            <person name="Ogata H."/>
        </authorList>
    </citation>
    <scope>NUCLEOTIDE SEQUENCE [LARGE SCALE GENOMIC DNA]</scope>
</reference>
<dbReference type="AlphaFoldDB" id="A0A9W7GFA7"/>
<name>A0A9W7GFA7_9STRA</name>
<evidence type="ECO:0000256" key="1">
    <source>
        <dbReference type="SAM" id="MobiDB-lite"/>
    </source>
</evidence>
<keyword evidence="2" id="KW-1133">Transmembrane helix</keyword>
<protein>
    <submittedName>
        <fullName evidence="3">Uncharacterized protein</fullName>
    </submittedName>
</protein>
<dbReference type="OrthoDB" id="494993at2759"/>
<keyword evidence="2" id="KW-0812">Transmembrane</keyword>
<accession>A0A9W7GFA7</accession>
<evidence type="ECO:0000313" key="4">
    <source>
        <dbReference type="Proteomes" id="UP001165065"/>
    </source>
</evidence>
<proteinExistence type="predicted"/>
<dbReference type="Proteomes" id="UP001165065">
    <property type="component" value="Unassembled WGS sequence"/>
</dbReference>
<dbReference type="EMBL" id="BRYA01001457">
    <property type="protein sequence ID" value="GMI43608.1"/>
    <property type="molecule type" value="Genomic_DNA"/>
</dbReference>
<evidence type="ECO:0000256" key="2">
    <source>
        <dbReference type="SAM" id="Phobius"/>
    </source>
</evidence>
<feature type="compositionally biased region" description="Basic and acidic residues" evidence="1">
    <location>
        <begin position="1"/>
        <end position="10"/>
    </location>
</feature>
<feature type="compositionally biased region" description="Acidic residues" evidence="1">
    <location>
        <begin position="837"/>
        <end position="856"/>
    </location>
</feature>
<feature type="region of interest" description="Disordered" evidence="1">
    <location>
        <begin position="834"/>
        <end position="856"/>
    </location>
</feature>
<organism evidence="3 4">
    <name type="scientific">Triparma columacea</name>
    <dbReference type="NCBI Taxonomy" id="722753"/>
    <lineage>
        <taxon>Eukaryota</taxon>
        <taxon>Sar</taxon>
        <taxon>Stramenopiles</taxon>
        <taxon>Ochrophyta</taxon>
        <taxon>Bolidophyceae</taxon>
        <taxon>Parmales</taxon>
        <taxon>Triparmaceae</taxon>
        <taxon>Triparma</taxon>
    </lineage>
</organism>
<evidence type="ECO:0000313" key="3">
    <source>
        <dbReference type="EMBL" id="GMI43608.1"/>
    </source>
</evidence>